<sequence>MQSKLAHYTLSTNSPQSQGRHVCPVTMLGFGAPAHILNSNSTLPPDATGRRCRYGLHLLAADRPRDSGSQDGGRDTTTRLHQARESELKSRCILSASLATGGGGAGQQPSGGEATMQEQQLRALLHDLDALKQRPDDPTSIDRMRDLVVAMLSPTSGAASSDHATASSCAMAIPAAGRHIS</sequence>
<dbReference type="Proteomes" id="UP000298652">
    <property type="component" value="Chromosome 8"/>
</dbReference>
<dbReference type="EMBL" id="CM016559">
    <property type="protein sequence ID" value="TKW00708.1"/>
    <property type="molecule type" value="Genomic_DNA"/>
</dbReference>
<accession>A0A4U6TES3</accession>
<dbReference type="Gramene" id="TKW00708">
    <property type="protein sequence ID" value="TKW00708"/>
    <property type="gene ID" value="SEVIR_8G129600v2"/>
</dbReference>
<protein>
    <submittedName>
        <fullName evidence="2">Uncharacterized protein</fullName>
    </submittedName>
</protein>
<gene>
    <name evidence="2" type="ORF">SEVIR_8G129600v2</name>
</gene>
<name>A0A4U6TES3_SETVI</name>
<evidence type="ECO:0000256" key="1">
    <source>
        <dbReference type="SAM" id="MobiDB-lite"/>
    </source>
</evidence>
<reference evidence="2" key="1">
    <citation type="submission" date="2019-03" db="EMBL/GenBank/DDBJ databases">
        <title>WGS assembly of Setaria viridis.</title>
        <authorList>
            <person name="Huang P."/>
            <person name="Jenkins J."/>
            <person name="Grimwood J."/>
            <person name="Barry K."/>
            <person name="Healey A."/>
            <person name="Mamidi S."/>
            <person name="Sreedasyam A."/>
            <person name="Shu S."/>
            <person name="Feldman M."/>
            <person name="Wu J."/>
            <person name="Yu Y."/>
            <person name="Chen C."/>
            <person name="Johnson J."/>
            <person name="Rokhsar D."/>
            <person name="Baxter I."/>
            <person name="Schmutz J."/>
            <person name="Brutnell T."/>
            <person name="Kellogg E."/>
        </authorList>
    </citation>
    <scope>NUCLEOTIDE SEQUENCE [LARGE SCALE GENOMIC DNA]</scope>
</reference>
<evidence type="ECO:0000313" key="2">
    <source>
        <dbReference type="EMBL" id="TKW00708.1"/>
    </source>
</evidence>
<dbReference type="AlphaFoldDB" id="A0A4U6TES3"/>
<organism evidence="2 3">
    <name type="scientific">Setaria viridis</name>
    <name type="common">Green bristlegrass</name>
    <name type="synonym">Setaria italica subsp. viridis</name>
    <dbReference type="NCBI Taxonomy" id="4556"/>
    <lineage>
        <taxon>Eukaryota</taxon>
        <taxon>Viridiplantae</taxon>
        <taxon>Streptophyta</taxon>
        <taxon>Embryophyta</taxon>
        <taxon>Tracheophyta</taxon>
        <taxon>Spermatophyta</taxon>
        <taxon>Magnoliopsida</taxon>
        <taxon>Liliopsida</taxon>
        <taxon>Poales</taxon>
        <taxon>Poaceae</taxon>
        <taxon>PACMAD clade</taxon>
        <taxon>Panicoideae</taxon>
        <taxon>Panicodae</taxon>
        <taxon>Paniceae</taxon>
        <taxon>Cenchrinae</taxon>
        <taxon>Setaria</taxon>
    </lineage>
</organism>
<proteinExistence type="predicted"/>
<evidence type="ECO:0000313" key="3">
    <source>
        <dbReference type="Proteomes" id="UP000298652"/>
    </source>
</evidence>
<keyword evidence="3" id="KW-1185">Reference proteome</keyword>
<feature type="region of interest" description="Disordered" evidence="1">
    <location>
        <begin position="62"/>
        <end position="87"/>
    </location>
</feature>